<name>A0A6P2CXU2_9BACT</name>
<proteinExistence type="inferred from homology"/>
<comment type="subcellular location">
    <subcellularLocation>
        <location evidence="1 8">Cytoplasm</location>
    </subcellularLocation>
</comment>
<dbReference type="UniPathway" id="UPA00357">
    <property type="reaction ID" value="UER00474"/>
</dbReference>
<evidence type="ECO:0000313" key="10">
    <source>
        <dbReference type="EMBL" id="VTR93821.1"/>
    </source>
</evidence>
<dbReference type="Proteomes" id="UP000464178">
    <property type="component" value="Chromosome"/>
</dbReference>
<dbReference type="EMBL" id="LR593886">
    <property type="protein sequence ID" value="VTR93821.1"/>
    <property type="molecule type" value="Genomic_DNA"/>
</dbReference>
<comment type="pathway">
    <text evidence="3 8">Carbohydrate biosynthesis; 3-deoxy-D-manno-octulosonate biosynthesis; 3-deoxy-D-manno-octulosonate from D-ribulose 5-phosphate: step 2/3.</text>
</comment>
<dbReference type="GO" id="GO:0008676">
    <property type="term" value="F:3-deoxy-8-phosphooctulonate synthase activity"/>
    <property type="evidence" value="ECO:0007669"/>
    <property type="project" value="UniProtKB-UniRule"/>
</dbReference>
<keyword evidence="8" id="KW-0448">Lipopolysaccharide biosynthesis</keyword>
<dbReference type="NCBIfam" id="NF003543">
    <property type="entry name" value="PRK05198.1"/>
    <property type="match status" value="1"/>
</dbReference>
<comment type="catalytic activity">
    <reaction evidence="7 8">
        <text>D-arabinose 5-phosphate + phosphoenolpyruvate + H2O = 3-deoxy-alpha-D-manno-2-octulosonate-8-phosphate + phosphate</text>
        <dbReference type="Rhea" id="RHEA:14053"/>
        <dbReference type="ChEBI" id="CHEBI:15377"/>
        <dbReference type="ChEBI" id="CHEBI:43474"/>
        <dbReference type="ChEBI" id="CHEBI:57693"/>
        <dbReference type="ChEBI" id="CHEBI:58702"/>
        <dbReference type="ChEBI" id="CHEBI:85985"/>
        <dbReference type="EC" id="2.5.1.55"/>
    </reaction>
</comment>
<dbReference type="InterPro" id="IPR006218">
    <property type="entry name" value="DAHP1/KDSA"/>
</dbReference>
<dbReference type="InterPro" id="IPR013785">
    <property type="entry name" value="Aldolase_TIM"/>
</dbReference>
<dbReference type="RefSeq" id="WP_162668485.1">
    <property type="nucleotide sequence ID" value="NZ_LR593886.1"/>
</dbReference>
<dbReference type="KEGG" id="gms:SOIL9_38930"/>
<keyword evidence="11" id="KW-1185">Reference proteome</keyword>
<keyword evidence="5 8" id="KW-0963">Cytoplasm</keyword>
<evidence type="ECO:0000256" key="5">
    <source>
        <dbReference type="ARBA" id="ARBA00022490"/>
    </source>
</evidence>
<keyword evidence="6 8" id="KW-0808">Transferase</keyword>
<evidence type="ECO:0000256" key="1">
    <source>
        <dbReference type="ARBA" id="ARBA00004496"/>
    </source>
</evidence>
<accession>A0A6P2CXU2</accession>
<evidence type="ECO:0000256" key="4">
    <source>
        <dbReference type="ARBA" id="ARBA00010499"/>
    </source>
</evidence>
<dbReference type="PANTHER" id="PTHR21057">
    <property type="entry name" value="PHOSPHO-2-DEHYDRO-3-DEOXYHEPTONATE ALDOLASE"/>
    <property type="match status" value="1"/>
</dbReference>
<dbReference type="GO" id="GO:0005737">
    <property type="term" value="C:cytoplasm"/>
    <property type="evidence" value="ECO:0007669"/>
    <property type="project" value="UniProtKB-SubCell"/>
</dbReference>
<evidence type="ECO:0000256" key="3">
    <source>
        <dbReference type="ARBA" id="ARBA00004845"/>
    </source>
</evidence>
<dbReference type="InterPro" id="IPR006269">
    <property type="entry name" value="KDO8P_synthase"/>
</dbReference>
<dbReference type="NCBIfam" id="TIGR01362">
    <property type="entry name" value="KDO8P_synth"/>
    <property type="match status" value="1"/>
</dbReference>
<organism evidence="10 11">
    <name type="scientific">Gemmata massiliana</name>
    <dbReference type="NCBI Taxonomy" id="1210884"/>
    <lineage>
        <taxon>Bacteria</taxon>
        <taxon>Pseudomonadati</taxon>
        <taxon>Planctomycetota</taxon>
        <taxon>Planctomycetia</taxon>
        <taxon>Gemmatales</taxon>
        <taxon>Gemmataceae</taxon>
        <taxon>Gemmata</taxon>
    </lineage>
</organism>
<comment type="similarity">
    <text evidence="4 8">Belongs to the KdsA family.</text>
</comment>
<comment type="pathway">
    <text evidence="2">Bacterial outer membrane biogenesis; lipopolysaccharide biosynthesis.</text>
</comment>
<evidence type="ECO:0000256" key="6">
    <source>
        <dbReference type="ARBA" id="ARBA00022679"/>
    </source>
</evidence>
<dbReference type="EC" id="2.5.1.55" evidence="8"/>
<dbReference type="GO" id="GO:0019294">
    <property type="term" value="P:keto-3-deoxy-D-manno-octulosonic acid biosynthetic process"/>
    <property type="evidence" value="ECO:0007669"/>
    <property type="project" value="UniProtKB-UniRule"/>
</dbReference>
<gene>
    <name evidence="8" type="primary">kdsA</name>
    <name evidence="10" type="ORF">SOIL9_38930</name>
</gene>
<reference evidence="10 11" key="1">
    <citation type="submission" date="2019-05" db="EMBL/GenBank/DDBJ databases">
        <authorList>
            <consortium name="Science for Life Laboratories"/>
        </authorList>
    </citation>
    <scope>NUCLEOTIDE SEQUENCE [LARGE SCALE GENOMIC DNA]</scope>
    <source>
        <strain evidence="10">Soil9</strain>
    </source>
</reference>
<evidence type="ECO:0000256" key="7">
    <source>
        <dbReference type="ARBA" id="ARBA00049112"/>
    </source>
</evidence>
<dbReference type="Pfam" id="PF00793">
    <property type="entry name" value="DAHP_synth_1"/>
    <property type="match status" value="1"/>
</dbReference>
<dbReference type="HAMAP" id="MF_00056">
    <property type="entry name" value="KDO8P_synth"/>
    <property type="match status" value="1"/>
</dbReference>
<dbReference type="UniPathway" id="UPA00030"/>
<dbReference type="SUPFAM" id="SSF51569">
    <property type="entry name" value="Aldolase"/>
    <property type="match status" value="1"/>
</dbReference>
<protein>
    <recommendedName>
        <fullName evidence="8">2-dehydro-3-deoxyphosphooctonate aldolase</fullName>
        <ecNumber evidence="8">2.5.1.55</ecNumber>
    </recommendedName>
    <alternativeName>
        <fullName evidence="8">3-deoxy-D-manno-octulosonic acid 8-phosphate synthase</fullName>
    </alternativeName>
    <alternativeName>
        <fullName evidence="8">KDO-8-phosphate synthase</fullName>
        <shortName evidence="8">KDO 8-P synthase</shortName>
        <shortName evidence="8">KDOPS</shortName>
    </alternativeName>
    <alternativeName>
        <fullName evidence="8">Phospho-2-dehydro-3-deoxyoctonate aldolase</fullName>
    </alternativeName>
</protein>
<evidence type="ECO:0000256" key="8">
    <source>
        <dbReference type="HAMAP-Rule" id="MF_00056"/>
    </source>
</evidence>
<sequence length="296" mass="31801">MEPQPPMSVVTVGSYQVGAGHPLLWICGPCVIESHTLTLRIAETLRGFADRFALPLVFKASFDKANRSSGKSFRGPGLYEGLKTLEAVKKATGFPVTTDIHECAQAAPAAEVCDILQVPAFLARQTDLLEACGRTGRVVNVKKGQFMSPWDMKNVVAKLSEFGSRNVLLTERGTTFGYGLLVNDMRSVPWMQETGAPVIFDATHSVQRPGALGDRTGGDRDMVPVLTRAAVAAGCDGVFLETHPNPDEAKSDGPNMLPLDALPELFTRCLRIRGALSNAVSQSPGSKFQAEDKKAS</sequence>
<evidence type="ECO:0000259" key="9">
    <source>
        <dbReference type="Pfam" id="PF00793"/>
    </source>
</evidence>
<evidence type="ECO:0000256" key="2">
    <source>
        <dbReference type="ARBA" id="ARBA00004756"/>
    </source>
</evidence>
<feature type="domain" description="DAHP synthetase I/KDSA" evidence="9">
    <location>
        <begin position="16"/>
        <end position="263"/>
    </location>
</feature>
<evidence type="ECO:0000313" key="11">
    <source>
        <dbReference type="Proteomes" id="UP000464178"/>
    </source>
</evidence>
<dbReference type="Gene3D" id="3.20.20.70">
    <property type="entry name" value="Aldolase class I"/>
    <property type="match status" value="1"/>
</dbReference>
<dbReference type="AlphaFoldDB" id="A0A6P2CXU2"/>